<feature type="compositionally biased region" description="Low complexity" evidence="1">
    <location>
        <begin position="196"/>
        <end position="210"/>
    </location>
</feature>
<feature type="compositionally biased region" description="Gly residues" evidence="1">
    <location>
        <begin position="318"/>
        <end position="339"/>
    </location>
</feature>
<accession>A0ABZ1U3Z9</accession>
<feature type="compositionally biased region" description="Basic and acidic residues" evidence="1">
    <location>
        <begin position="221"/>
        <end position="230"/>
    </location>
</feature>
<feature type="compositionally biased region" description="Gly residues" evidence="1">
    <location>
        <begin position="186"/>
        <end position="195"/>
    </location>
</feature>
<feature type="compositionally biased region" description="Low complexity" evidence="1">
    <location>
        <begin position="340"/>
        <end position="351"/>
    </location>
</feature>
<gene>
    <name evidence="2" type="ORF">OHA16_18240</name>
</gene>
<feature type="region of interest" description="Disordered" evidence="1">
    <location>
        <begin position="1"/>
        <end position="53"/>
    </location>
</feature>
<name>A0ABZ1U3Z9_9ACTN</name>
<feature type="region of interest" description="Disordered" evidence="1">
    <location>
        <begin position="143"/>
        <end position="244"/>
    </location>
</feature>
<dbReference type="RefSeq" id="WP_328955566.1">
    <property type="nucleotide sequence ID" value="NZ_CP108110.1"/>
</dbReference>
<feature type="compositionally biased region" description="Basic and acidic residues" evidence="1">
    <location>
        <begin position="408"/>
        <end position="420"/>
    </location>
</feature>
<dbReference type="Proteomes" id="UP001432222">
    <property type="component" value="Chromosome"/>
</dbReference>
<evidence type="ECO:0000313" key="2">
    <source>
        <dbReference type="EMBL" id="WUQ84734.1"/>
    </source>
</evidence>
<protein>
    <submittedName>
        <fullName evidence="2">Uncharacterized protein</fullName>
    </submittedName>
</protein>
<feature type="compositionally biased region" description="Low complexity" evidence="1">
    <location>
        <begin position="159"/>
        <end position="177"/>
    </location>
</feature>
<sequence length="420" mass="39771">MSTNRPRRIDRDTAEQLLAGAVGGPSAGPGASLTGPDGSTGRTGSSRSEAGPGDRVARVLAAAAAPATGGELAGEEAALAAFREARLASAAVPAAPAPVRRRSMATATLTRAFSTKAAAVVLGATALGGVAVAAGTGNLPVPLGGGSDQPHRAVVAPNTSAPSATTATRSEAPAARPTAPPSTPGPTGGVSGGASSGSPSRPGTASGGPATADPTTAEPSGPEKRPKETPTRTPGEGRSSSTPAVHAALCKLFADRAGKGERPRLLVADPQFGALVAAAGGPDKVADYCVRALRGAGDDDHQDTSGQGPGSGASRPGSGSGSGSGSGRSGGSGPGGGDSQGDNSQGSGSQDGRNKDGDAAAVAGGSGSGSGPGDAGTGGNGDGGSVRTPRTATAPPAADPPGGPAPDRTVRPDSTPGDRR</sequence>
<evidence type="ECO:0000313" key="3">
    <source>
        <dbReference type="Proteomes" id="UP001432222"/>
    </source>
</evidence>
<feature type="region of interest" description="Disordered" evidence="1">
    <location>
        <begin position="296"/>
        <end position="420"/>
    </location>
</feature>
<feature type="compositionally biased region" description="Gly residues" evidence="1">
    <location>
        <begin position="364"/>
        <end position="384"/>
    </location>
</feature>
<feature type="compositionally biased region" description="Low complexity" evidence="1">
    <location>
        <begin position="28"/>
        <end position="48"/>
    </location>
</feature>
<organism evidence="2 3">
    <name type="scientific">Kitasatospora purpeofusca</name>
    <dbReference type="NCBI Taxonomy" id="67352"/>
    <lineage>
        <taxon>Bacteria</taxon>
        <taxon>Bacillati</taxon>
        <taxon>Actinomycetota</taxon>
        <taxon>Actinomycetes</taxon>
        <taxon>Kitasatosporales</taxon>
        <taxon>Streptomycetaceae</taxon>
        <taxon>Kitasatospora</taxon>
    </lineage>
</organism>
<dbReference type="EMBL" id="CP108110">
    <property type="protein sequence ID" value="WUQ84734.1"/>
    <property type="molecule type" value="Genomic_DNA"/>
</dbReference>
<reference evidence="2" key="1">
    <citation type="submission" date="2022-10" db="EMBL/GenBank/DDBJ databases">
        <title>The complete genomes of actinobacterial strains from the NBC collection.</title>
        <authorList>
            <person name="Joergensen T.S."/>
            <person name="Alvarez Arevalo M."/>
            <person name="Sterndorff E.B."/>
            <person name="Faurdal D."/>
            <person name="Vuksanovic O."/>
            <person name="Mourched A.-S."/>
            <person name="Charusanti P."/>
            <person name="Shaw S."/>
            <person name="Blin K."/>
            <person name="Weber T."/>
        </authorList>
    </citation>
    <scope>NUCLEOTIDE SEQUENCE</scope>
    <source>
        <strain evidence="2">NBC_00222</strain>
    </source>
</reference>
<keyword evidence="3" id="KW-1185">Reference proteome</keyword>
<evidence type="ECO:0000256" key="1">
    <source>
        <dbReference type="SAM" id="MobiDB-lite"/>
    </source>
</evidence>
<proteinExistence type="predicted"/>